<protein>
    <submittedName>
        <fullName evidence="4">Uncharacterized protein</fullName>
    </submittedName>
</protein>
<evidence type="ECO:0000256" key="3">
    <source>
        <dbReference type="SAM" id="MobiDB-lite"/>
    </source>
</evidence>
<keyword evidence="2" id="KW-0341">Growth regulation</keyword>
<feature type="compositionally biased region" description="Polar residues" evidence="3">
    <location>
        <begin position="372"/>
        <end position="381"/>
    </location>
</feature>
<evidence type="ECO:0000313" key="4">
    <source>
        <dbReference type="EMBL" id="TVU35961.1"/>
    </source>
</evidence>
<sequence length="650" mass="72037">MGPIRRSSKRKAEPESSGQPAAAEAEPRGGKPVKFILRSSERLRPPTTPRSSAPQTRQTTGRRRQRMPRRVYRFLADLSSSDALTCYKRGKNIVDVSVKETRKSVVTSEALTNAENDKGKEVCNDATSPGIISEVNTTTCIDSAPLKYWKGLQGSTVPEIIDVPVGIIDLDQENYIEAQQHATEFSFMSDNPADADVFLSSFPTPYGNNGTETDKCATSMEQDISEESFEQYLVRSDGDNDDLLPLVKSCQTINHDHHPSEENVAALMECKTSSVVATESVSVMPLAMIHDVVPNLLPSNATSDTCKEDHLGDTGLLGNMAAIEQPSTESLFSAISLPALKGDIINTQSPNKNFAAEDQQGVSLEDRDPPTTEYTADSSQSIGHSAVNQLFSSYLRNSAEAELGNRLTSPEDTDGTPSKCVESGPDELYCPLLQRSPIHESTITDRPSESLAIESQPFVKTLPLWEHIEEMEIFKKVPQRPHFHPFKKLGPELCESMSLGLMVFFGKTADNIRSLNIQDDNDLFMEKMKGLCLLEEHGFDVTLLRSRLETLLHIKNSRCELLDTLKKLEEKITLKETDGQQRDAQIGMLYSAIRQIERQVNIFRCILKSSVSQQKTEASEVSRLKTEASDLEQSYLSAEQHFSSVVSAPW</sequence>
<proteinExistence type="predicted"/>
<feature type="compositionally biased region" description="Basic residues" evidence="3">
    <location>
        <begin position="60"/>
        <end position="69"/>
    </location>
</feature>
<comment type="caution">
    <text evidence="4">The sequence shown here is derived from an EMBL/GenBank/DDBJ whole genome shotgun (WGS) entry which is preliminary data.</text>
</comment>
<dbReference type="Pfam" id="PF05266">
    <property type="entry name" value="DUF724"/>
    <property type="match status" value="1"/>
</dbReference>
<accession>A0A5J9VK44</accession>
<dbReference type="EMBL" id="RWGY01000009">
    <property type="protein sequence ID" value="TVU35961.1"/>
    <property type="molecule type" value="Genomic_DNA"/>
</dbReference>
<dbReference type="AlphaFoldDB" id="A0A5J9VK44"/>
<evidence type="ECO:0000313" key="5">
    <source>
        <dbReference type="Proteomes" id="UP000324897"/>
    </source>
</evidence>
<feature type="region of interest" description="Disordered" evidence="3">
    <location>
        <begin position="357"/>
        <end position="381"/>
    </location>
</feature>
<evidence type="ECO:0000256" key="2">
    <source>
        <dbReference type="ARBA" id="ARBA00022604"/>
    </source>
</evidence>
<gene>
    <name evidence="4" type="ORF">EJB05_17868</name>
</gene>
<reference evidence="4 5" key="1">
    <citation type="journal article" date="2019" name="Sci. Rep.">
        <title>A high-quality genome of Eragrostis curvula grass provides insights into Poaceae evolution and supports new strategies to enhance forage quality.</title>
        <authorList>
            <person name="Carballo J."/>
            <person name="Santos B.A.C.M."/>
            <person name="Zappacosta D."/>
            <person name="Garbus I."/>
            <person name="Selva J.P."/>
            <person name="Gallo C.A."/>
            <person name="Diaz A."/>
            <person name="Albertini E."/>
            <person name="Caccamo M."/>
            <person name="Echenique V."/>
        </authorList>
    </citation>
    <scope>NUCLEOTIDE SEQUENCE [LARGE SCALE GENOMIC DNA]</scope>
    <source>
        <strain evidence="5">cv. Victoria</strain>
        <tissue evidence="4">Leaf</tissue>
    </source>
</reference>
<name>A0A5J9VK44_9POAL</name>
<keyword evidence="1" id="KW-0813">Transport</keyword>
<dbReference type="Proteomes" id="UP000324897">
    <property type="component" value="Unassembled WGS sequence"/>
</dbReference>
<dbReference type="OrthoDB" id="687110at2759"/>
<feature type="region of interest" description="Disordered" evidence="3">
    <location>
        <begin position="1"/>
        <end position="69"/>
    </location>
</feature>
<evidence type="ECO:0000256" key="1">
    <source>
        <dbReference type="ARBA" id="ARBA00022448"/>
    </source>
</evidence>
<dbReference type="Gramene" id="TVU35961">
    <property type="protein sequence ID" value="TVU35961"/>
    <property type="gene ID" value="EJB05_17868"/>
</dbReference>
<organism evidence="4 5">
    <name type="scientific">Eragrostis curvula</name>
    <name type="common">weeping love grass</name>
    <dbReference type="NCBI Taxonomy" id="38414"/>
    <lineage>
        <taxon>Eukaryota</taxon>
        <taxon>Viridiplantae</taxon>
        <taxon>Streptophyta</taxon>
        <taxon>Embryophyta</taxon>
        <taxon>Tracheophyta</taxon>
        <taxon>Spermatophyta</taxon>
        <taxon>Magnoliopsida</taxon>
        <taxon>Liliopsida</taxon>
        <taxon>Poales</taxon>
        <taxon>Poaceae</taxon>
        <taxon>PACMAD clade</taxon>
        <taxon>Chloridoideae</taxon>
        <taxon>Eragrostideae</taxon>
        <taxon>Eragrostidinae</taxon>
        <taxon>Eragrostis</taxon>
    </lineage>
</organism>
<keyword evidence="5" id="KW-1185">Reference proteome</keyword>
<dbReference type="InterPro" id="IPR007930">
    <property type="entry name" value="DUF724"/>
</dbReference>